<dbReference type="PROSITE" id="PS50082">
    <property type="entry name" value="WD_REPEATS_2"/>
    <property type="match status" value="5"/>
</dbReference>
<feature type="repeat" description="WD" evidence="19">
    <location>
        <begin position="144"/>
        <end position="185"/>
    </location>
</feature>
<evidence type="ECO:0000256" key="10">
    <source>
        <dbReference type="ARBA" id="ARBA00022884"/>
    </source>
</evidence>
<dbReference type="OMA" id="CSLRIWK"/>
<dbReference type="FunFam" id="2.130.10.10:FF:000143">
    <property type="entry name" value="U3 small nucleolar RNA-interacting protein 2 isoform X2"/>
    <property type="match status" value="1"/>
</dbReference>
<sequence>MPFFIRNKGRGSDRNDTKKFGKRPKDKSNDKISNFKRKRSHLDEEIESESEEEREVIERRGKPDFDDSEDEKERETATDKKIRLTKQYLAALKNEEAERGDADVELHEVVSERLQHDALEQAGRLHKIVSDKFLPPDLSRIKVMRGHQLSLTCAVVSPDGRSAFSASKDGTIIKWCLETYKKVHVIPGGRKGTENKHVGHTSCILAMAITSDSKFLATGDANSLIHIWDPSSCQLLNTFEGHRKAISGLAFRKNSHQLFSAGHDRMVKIWNLDEMAYVETLLGHEDKITAIDSLTRERAVTCGGRDRSVRIWKVLEESQLVFHGHMNSIDCVSLINETNFVTGGEDNCICLWSVMKKRPLFTYKNAHNSSGEGSGQTVEENWVTAVASLQYTDLIASAGSKDGNIRLWKCSADFRSLTPLFSIPLVGFVNSLQFSPEGDFLLVSVGQEHRLGRWWRIKQAKNALYLIPLPRKDKDS</sequence>
<feature type="repeat" description="WD" evidence="19">
    <location>
        <begin position="239"/>
        <end position="280"/>
    </location>
</feature>
<dbReference type="PANTHER" id="PTHR19865:SF0">
    <property type="entry name" value="U3 SMALL NUCLEOLAR RNA-INTERACTING PROTEIN 2"/>
    <property type="match status" value="1"/>
</dbReference>
<dbReference type="InterPro" id="IPR019775">
    <property type="entry name" value="WD40_repeat_CS"/>
</dbReference>
<dbReference type="InterPro" id="IPR039241">
    <property type="entry name" value="Rrp9-like"/>
</dbReference>
<evidence type="ECO:0000256" key="13">
    <source>
        <dbReference type="ARBA" id="ARBA00023274"/>
    </source>
</evidence>
<dbReference type="Pfam" id="PF00400">
    <property type="entry name" value="WD40"/>
    <property type="match status" value="6"/>
</dbReference>
<feature type="repeat" description="WD" evidence="19">
    <location>
        <begin position="281"/>
        <end position="322"/>
    </location>
</feature>
<feature type="compositionally biased region" description="Basic and acidic residues" evidence="20">
    <location>
        <begin position="56"/>
        <end position="79"/>
    </location>
</feature>
<keyword evidence="5" id="KW-0698">rRNA processing</keyword>
<feature type="repeat" description="WD" evidence="19">
    <location>
        <begin position="197"/>
        <end position="238"/>
    </location>
</feature>
<evidence type="ECO:0000256" key="19">
    <source>
        <dbReference type="PROSITE-ProRule" id="PRU00221"/>
    </source>
</evidence>
<keyword evidence="8" id="KW-0677">Repeat</keyword>
<dbReference type="CDD" id="cd00200">
    <property type="entry name" value="WD40"/>
    <property type="match status" value="1"/>
</dbReference>
<dbReference type="Proteomes" id="UP000245119">
    <property type="component" value="Linkage Group LG9"/>
</dbReference>
<keyword evidence="10" id="KW-0694">RNA-binding</keyword>
<feature type="compositionally biased region" description="Basic and acidic residues" evidence="20">
    <location>
        <begin position="10"/>
        <end position="19"/>
    </location>
</feature>
<evidence type="ECO:0000256" key="2">
    <source>
        <dbReference type="ARBA" id="ARBA00006777"/>
    </source>
</evidence>
<comment type="subunit">
    <text evidence="15">Interacts specifically with the U3 small nucleolar RNA (U3 snoRNA). Binds a sub-fragment of the U3 snoRNA surrounding the B/C motif (3UBC). This association with the U3BC RNA is dependent on the binding of a protein called 15.5K to the box B/C motif. The association of the protein with the U3BC RNA was found to be also dependent on a conserved RNA structure that flanks the box B/C motif. Part of the small subunit (SSU) processome, composed of more than 70 proteins and the RNA chaperone small nucleolar RNA (snoRNA) U3.</text>
</comment>
<dbReference type="InterPro" id="IPR036322">
    <property type="entry name" value="WD40_repeat_dom_sf"/>
</dbReference>
<keyword evidence="13" id="KW-0687">Ribonucleoprotein</keyword>
<keyword evidence="6" id="KW-0597">Phosphoprotein</keyword>
<evidence type="ECO:0000256" key="8">
    <source>
        <dbReference type="ARBA" id="ARBA00022737"/>
    </source>
</evidence>
<evidence type="ECO:0000256" key="15">
    <source>
        <dbReference type="ARBA" id="ARBA00065513"/>
    </source>
</evidence>
<keyword evidence="11" id="KW-0007">Acetylation</keyword>
<evidence type="ECO:0000256" key="12">
    <source>
        <dbReference type="ARBA" id="ARBA00023242"/>
    </source>
</evidence>
<reference evidence="21 22" key="1">
    <citation type="submission" date="2018-04" db="EMBL/GenBank/DDBJ databases">
        <title>The genome of golden apple snail Pomacea canaliculata provides insight into stress tolerance and invasive adaptation.</title>
        <authorList>
            <person name="Liu C."/>
            <person name="Liu B."/>
            <person name="Ren Y."/>
            <person name="Zhang Y."/>
            <person name="Wang H."/>
            <person name="Li S."/>
            <person name="Jiang F."/>
            <person name="Yin L."/>
            <person name="Zhang G."/>
            <person name="Qian W."/>
            <person name="Fan W."/>
        </authorList>
    </citation>
    <scope>NUCLEOTIDE SEQUENCE [LARGE SCALE GENOMIC DNA]</scope>
    <source>
        <strain evidence="21">SZHN2017</strain>
        <tissue evidence="21">Muscle</tissue>
    </source>
</reference>
<comment type="function">
    <text evidence="14">Component of a nucleolar small nuclear ribonucleoprotein particle (snoRNP) thought to participate in the processing and modification of pre-ribosomal RNA (pre-rRNA). Part of the small subunit (SSU) processome, first precursor of the small eukaryotic ribosomal subunit. During the assembly of the SSU processome in the nucleolus, many ribosome biogenesis factors, an RNA chaperone and ribosomal proteins associate with the nascent pre-rRNA and work in concert to generate RNA folding, modifications, rearrangements and cleavage as well as targeted degradation of pre-ribosomal RNA by the RNA exosome.</text>
</comment>
<comment type="caution">
    <text evidence="21">The sequence shown here is derived from an EMBL/GenBank/DDBJ whole genome shotgun (WGS) entry which is preliminary data.</text>
</comment>
<evidence type="ECO:0000256" key="1">
    <source>
        <dbReference type="ARBA" id="ARBA00004604"/>
    </source>
</evidence>
<evidence type="ECO:0000256" key="11">
    <source>
        <dbReference type="ARBA" id="ARBA00022990"/>
    </source>
</evidence>
<keyword evidence="9" id="KW-0832">Ubl conjugation</keyword>
<dbReference type="OrthoDB" id="189968at2759"/>
<evidence type="ECO:0000313" key="21">
    <source>
        <dbReference type="EMBL" id="PVD24184.1"/>
    </source>
</evidence>
<evidence type="ECO:0000256" key="14">
    <source>
        <dbReference type="ARBA" id="ARBA00055322"/>
    </source>
</evidence>
<evidence type="ECO:0000256" key="3">
    <source>
        <dbReference type="ARBA" id="ARBA00022481"/>
    </source>
</evidence>
<accession>A0A2T7NSP2</accession>
<gene>
    <name evidence="21" type="ORF">C0Q70_14654</name>
</gene>
<name>A0A2T7NSP2_POMCA</name>
<evidence type="ECO:0000256" key="5">
    <source>
        <dbReference type="ARBA" id="ARBA00022552"/>
    </source>
</evidence>
<dbReference type="GO" id="GO:0034511">
    <property type="term" value="F:U3 snoRNA binding"/>
    <property type="evidence" value="ECO:0007669"/>
    <property type="project" value="InterPro"/>
</dbReference>
<dbReference type="InterPro" id="IPR001680">
    <property type="entry name" value="WD40_rpt"/>
</dbReference>
<keyword evidence="3" id="KW-0488">Methylation</keyword>
<evidence type="ECO:0000256" key="9">
    <source>
        <dbReference type="ARBA" id="ARBA00022843"/>
    </source>
</evidence>
<evidence type="ECO:0000256" key="18">
    <source>
        <dbReference type="ARBA" id="ARBA00077445"/>
    </source>
</evidence>
<evidence type="ECO:0000256" key="4">
    <source>
        <dbReference type="ARBA" id="ARBA00022499"/>
    </source>
</evidence>
<evidence type="ECO:0000256" key="20">
    <source>
        <dbReference type="SAM" id="MobiDB-lite"/>
    </source>
</evidence>
<feature type="region of interest" description="Disordered" evidence="20">
    <location>
        <begin position="1"/>
        <end position="79"/>
    </location>
</feature>
<feature type="compositionally biased region" description="Acidic residues" evidence="20">
    <location>
        <begin position="44"/>
        <end position="55"/>
    </location>
</feature>
<feature type="repeat" description="WD" evidence="19">
    <location>
        <begin position="322"/>
        <end position="362"/>
    </location>
</feature>
<dbReference type="PROSITE" id="PS00678">
    <property type="entry name" value="WD_REPEATS_1"/>
    <property type="match status" value="1"/>
</dbReference>
<dbReference type="Gene3D" id="2.130.10.10">
    <property type="entry name" value="YVTN repeat-like/Quinoprotein amine dehydrogenase"/>
    <property type="match status" value="1"/>
</dbReference>
<organism evidence="21 22">
    <name type="scientific">Pomacea canaliculata</name>
    <name type="common">Golden apple snail</name>
    <dbReference type="NCBI Taxonomy" id="400727"/>
    <lineage>
        <taxon>Eukaryota</taxon>
        <taxon>Metazoa</taxon>
        <taxon>Spiralia</taxon>
        <taxon>Lophotrochozoa</taxon>
        <taxon>Mollusca</taxon>
        <taxon>Gastropoda</taxon>
        <taxon>Caenogastropoda</taxon>
        <taxon>Architaenioglossa</taxon>
        <taxon>Ampullarioidea</taxon>
        <taxon>Ampullariidae</taxon>
        <taxon>Pomacea</taxon>
    </lineage>
</organism>
<evidence type="ECO:0000256" key="17">
    <source>
        <dbReference type="ARBA" id="ARBA00076054"/>
    </source>
</evidence>
<evidence type="ECO:0000256" key="16">
    <source>
        <dbReference type="ARBA" id="ARBA00074377"/>
    </source>
</evidence>
<dbReference type="SMART" id="SM00320">
    <property type="entry name" value="WD40"/>
    <property type="match status" value="7"/>
</dbReference>
<dbReference type="PROSITE" id="PS50294">
    <property type="entry name" value="WD_REPEATS_REGION"/>
    <property type="match status" value="3"/>
</dbReference>
<dbReference type="STRING" id="400727.A0A2T7NSP2"/>
<keyword evidence="22" id="KW-1185">Reference proteome</keyword>
<keyword evidence="4" id="KW-1017">Isopeptide bond</keyword>
<dbReference type="GO" id="GO:0032040">
    <property type="term" value="C:small-subunit processome"/>
    <property type="evidence" value="ECO:0007669"/>
    <property type="project" value="TreeGrafter"/>
</dbReference>
<evidence type="ECO:0000256" key="7">
    <source>
        <dbReference type="ARBA" id="ARBA00022574"/>
    </source>
</evidence>
<dbReference type="PANTHER" id="PTHR19865">
    <property type="entry name" value="U3 SMALL NUCLEOLAR RNA INTERACTING PROTEIN 2"/>
    <property type="match status" value="1"/>
</dbReference>
<dbReference type="SUPFAM" id="SSF50978">
    <property type="entry name" value="WD40 repeat-like"/>
    <property type="match status" value="1"/>
</dbReference>
<comment type="similarity">
    <text evidence="2">Belongs to the WD repeat RRP9 family.</text>
</comment>
<dbReference type="InterPro" id="IPR015943">
    <property type="entry name" value="WD40/YVTN_repeat-like_dom_sf"/>
</dbReference>
<evidence type="ECO:0000256" key="6">
    <source>
        <dbReference type="ARBA" id="ARBA00022553"/>
    </source>
</evidence>
<comment type="subcellular location">
    <subcellularLocation>
        <location evidence="1">Nucleus</location>
        <location evidence="1">Nucleolus</location>
    </subcellularLocation>
</comment>
<proteinExistence type="inferred from homology"/>
<keyword evidence="12" id="KW-0539">Nucleus</keyword>
<protein>
    <recommendedName>
        <fullName evidence="16">U3 small nucleolar RNA-interacting protein 2</fullName>
    </recommendedName>
    <alternativeName>
        <fullName evidence="18">RRP9 homolog</fullName>
    </alternativeName>
    <alternativeName>
        <fullName evidence="17">U3 small nucleolar ribonucleoprotein-associated 55 kDa protein</fullName>
    </alternativeName>
</protein>
<dbReference type="EMBL" id="PZQS01000009">
    <property type="protein sequence ID" value="PVD24184.1"/>
    <property type="molecule type" value="Genomic_DNA"/>
</dbReference>
<keyword evidence="7 19" id="KW-0853">WD repeat</keyword>
<evidence type="ECO:0000313" key="22">
    <source>
        <dbReference type="Proteomes" id="UP000245119"/>
    </source>
</evidence>
<dbReference type="GO" id="GO:0006364">
    <property type="term" value="P:rRNA processing"/>
    <property type="evidence" value="ECO:0007669"/>
    <property type="project" value="UniProtKB-KW"/>
</dbReference>
<dbReference type="AlphaFoldDB" id="A0A2T7NSP2"/>